<comment type="subcellular location">
    <subcellularLocation>
        <location evidence="1">Endoplasmic reticulum membrane</location>
        <topology evidence="1">Multi-pass membrane protein</topology>
    </subcellularLocation>
</comment>
<dbReference type="PANTHER" id="PTHR12468:SF2">
    <property type="entry name" value="GPI MANNOSYLTRANSFERASE 2"/>
    <property type="match status" value="1"/>
</dbReference>
<evidence type="ECO:0000313" key="12">
    <source>
        <dbReference type="Proteomes" id="UP001501285"/>
    </source>
</evidence>
<feature type="transmembrane region" description="Helical" evidence="10">
    <location>
        <begin position="157"/>
        <end position="174"/>
    </location>
</feature>
<dbReference type="EMBL" id="BAAANB010000001">
    <property type="protein sequence ID" value="GAA2018615.1"/>
    <property type="molecule type" value="Genomic_DNA"/>
</dbReference>
<comment type="pathway">
    <text evidence="2">Glycolipid biosynthesis; glycosylphosphatidylinositol-anchor biosynthesis.</text>
</comment>
<proteinExistence type="predicted"/>
<keyword evidence="5" id="KW-0808">Transferase</keyword>
<accession>A0ABP5F6M2</accession>
<keyword evidence="12" id="KW-1185">Reference proteome</keyword>
<feature type="transmembrane region" description="Helical" evidence="10">
    <location>
        <begin position="108"/>
        <end position="126"/>
    </location>
</feature>
<feature type="transmembrane region" description="Helical" evidence="10">
    <location>
        <begin position="181"/>
        <end position="208"/>
    </location>
</feature>
<evidence type="ECO:0000313" key="11">
    <source>
        <dbReference type="EMBL" id="GAA2018615.1"/>
    </source>
</evidence>
<name>A0ABP5F6M2_9MICO</name>
<reference evidence="12" key="1">
    <citation type="journal article" date="2019" name="Int. J. Syst. Evol. Microbiol.">
        <title>The Global Catalogue of Microorganisms (GCM) 10K type strain sequencing project: providing services to taxonomists for standard genome sequencing and annotation.</title>
        <authorList>
            <consortium name="The Broad Institute Genomics Platform"/>
            <consortium name="The Broad Institute Genome Sequencing Center for Infectious Disease"/>
            <person name="Wu L."/>
            <person name="Ma J."/>
        </authorList>
    </citation>
    <scope>NUCLEOTIDE SEQUENCE [LARGE SCALE GENOMIC DNA]</scope>
    <source>
        <strain evidence="12">JCM 14283</strain>
    </source>
</reference>
<keyword evidence="9 10" id="KW-0472">Membrane</keyword>
<keyword evidence="7" id="KW-0256">Endoplasmic reticulum</keyword>
<evidence type="ECO:0000256" key="1">
    <source>
        <dbReference type="ARBA" id="ARBA00004477"/>
    </source>
</evidence>
<dbReference type="Proteomes" id="UP001501285">
    <property type="component" value="Unassembled WGS sequence"/>
</dbReference>
<dbReference type="RefSeq" id="WP_343986469.1">
    <property type="nucleotide sequence ID" value="NZ_BAAANB010000001.1"/>
</dbReference>
<evidence type="ECO:0008006" key="13">
    <source>
        <dbReference type="Google" id="ProtNLM"/>
    </source>
</evidence>
<evidence type="ECO:0000256" key="3">
    <source>
        <dbReference type="ARBA" id="ARBA00022502"/>
    </source>
</evidence>
<dbReference type="PANTHER" id="PTHR12468">
    <property type="entry name" value="GPI MANNOSYLTRANSFERASE 2"/>
    <property type="match status" value="1"/>
</dbReference>
<evidence type="ECO:0000256" key="6">
    <source>
        <dbReference type="ARBA" id="ARBA00022692"/>
    </source>
</evidence>
<keyword evidence="8 10" id="KW-1133">Transmembrane helix</keyword>
<comment type="caution">
    <text evidence="11">The sequence shown here is derived from an EMBL/GenBank/DDBJ whole genome shotgun (WGS) entry which is preliminary data.</text>
</comment>
<dbReference type="InterPro" id="IPR007315">
    <property type="entry name" value="PIG-V/Gpi18"/>
</dbReference>
<organism evidence="11 12">
    <name type="scientific">Terrabacter terrae</name>
    <dbReference type="NCBI Taxonomy" id="318434"/>
    <lineage>
        <taxon>Bacteria</taxon>
        <taxon>Bacillati</taxon>
        <taxon>Actinomycetota</taxon>
        <taxon>Actinomycetes</taxon>
        <taxon>Micrococcales</taxon>
        <taxon>Intrasporangiaceae</taxon>
        <taxon>Terrabacter</taxon>
    </lineage>
</organism>
<keyword evidence="4" id="KW-0328">Glycosyltransferase</keyword>
<evidence type="ECO:0000256" key="2">
    <source>
        <dbReference type="ARBA" id="ARBA00004687"/>
    </source>
</evidence>
<feature type="transmembrane region" description="Helical" evidence="10">
    <location>
        <begin position="228"/>
        <end position="248"/>
    </location>
</feature>
<keyword evidence="6 10" id="KW-0812">Transmembrane</keyword>
<evidence type="ECO:0000256" key="10">
    <source>
        <dbReference type="SAM" id="Phobius"/>
    </source>
</evidence>
<evidence type="ECO:0000256" key="9">
    <source>
        <dbReference type="ARBA" id="ARBA00023136"/>
    </source>
</evidence>
<evidence type="ECO:0000256" key="8">
    <source>
        <dbReference type="ARBA" id="ARBA00022989"/>
    </source>
</evidence>
<evidence type="ECO:0000256" key="7">
    <source>
        <dbReference type="ARBA" id="ARBA00022824"/>
    </source>
</evidence>
<evidence type="ECO:0000256" key="4">
    <source>
        <dbReference type="ARBA" id="ARBA00022676"/>
    </source>
</evidence>
<protein>
    <recommendedName>
        <fullName evidence="13">DUF2029 domain-containing protein</fullName>
    </recommendedName>
</protein>
<feature type="transmembrane region" description="Helical" evidence="10">
    <location>
        <begin position="357"/>
        <end position="378"/>
    </location>
</feature>
<sequence>MLLPLAIWLVFTAIGAAFLAVAASHQIALERTAPGYHVTAPSPASPGYLGVIGNWDGQWYRSIADHGYPRILPVDEHGVVKANEWAFYPVYPMVVRGVMAVTGASFNVSAWAVSLVFGAVAMVVLFRLVKPRVGTFNAAALVASLMAYVTAPVLQVAYTEGVALLLVVLFIRAVQRRQLTVAVLLTVALSLTRPVALPLGLVLAWVVLSDWRASRRQEAARRIPIGPLLATCAVLITAGLWPMIAWVVTGRRGAFFETQAAWPVNRNGLGGWLGDMAHLTSAGVLGIAVVLLVALVSVRPKGALWGQELRVWSVAYPLYLLAASRPSPSIFRYLMLAITPLWPFPEVGLKYAAEKRWVRWLTLGVVVAAGLVLQFVWVSRAFTVARDPGEQLFP</sequence>
<evidence type="ECO:0000256" key="5">
    <source>
        <dbReference type="ARBA" id="ARBA00022679"/>
    </source>
</evidence>
<gene>
    <name evidence="11" type="ORF">GCM10009740_03130</name>
</gene>
<feature type="transmembrane region" description="Helical" evidence="10">
    <location>
        <begin position="276"/>
        <end position="298"/>
    </location>
</feature>
<keyword evidence="3" id="KW-0337">GPI-anchor biosynthesis</keyword>